<dbReference type="EMBL" id="CATOUU010001174">
    <property type="protein sequence ID" value="CAI9976728.1"/>
    <property type="molecule type" value="Genomic_DNA"/>
</dbReference>
<sequence>MEKISLIAKTSFTEYRVSVCKYCTCGEVVDFLQRQFQIRFPSFEKIEYCILNGKLLKSCINMKISQVCKENDIIHCISTIQNTLVFDQNQQKGNKIFHSQLNSKSYYDVELEQTNKLVESLVNIMFK</sequence>
<dbReference type="AlphaFoldDB" id="A0AA86RNE5"/>
<organism evidence="1">
    <name type="scientific">Hexamita inflata</name>
    <dbReference type="NCBI Taxonomy" id="28002"/>
    <lineage>
        <taxon>Eukaryota</taxon>
        <taxon>Metamonada</taxon>
        <taxon>Diplomonadida</taxon>
        <taxon>Hexamitidae</taxon>
        <taxon>Hexamitinae</taxon>
        <taxon>Hexamita</taxon>
    </lineage>
</organism>
<gene>
    <name evidence="1" type="ORF">HINF_LOCUS64373</name>
    <name evidence="2" type="ORF">HINF_LOCUS7474</name>
</gene>
<reference evidence="1" key="1">
    <citation type="submission" date="2023-06" db="EMBL/GenBank/DDBJ databases">
        <authorList>
            <person name="Kurt Z."/>
        </authorList>
    </citation>
    <scope>NUCLEOTIDE SEQUENCE</scope>
</reference>
<dbReference type="EMBL" id="CAXDID020000015">
    <property type="protein sequence ID" value="CAL5983126.1"/>
    <property type="molecule type" value="Genomic_DNA"/>
</dbReference>
<reference evidence="2 3" key="2">
    <citation type="submission" date="2024-07" db="EMBL/GenBank/DDBJ databases">
        <authorList>
            <person name="Akdeniz Z."/>
        </authorList>
    </citation>
    <scope>NUCLEOTIDE SEQUENCE [LARGE SCALE GENOMIC DNA]</scope>
</reference>
<protein>
    <submittedName>
        <fullName evidence="2">Hypothetical_protein</fullName>
    </submittedName>
</protein>
<comment type="caution">
    <text evidence="1">The sequence shown here is derived from an EMBL/GenBank/DDBJ whole genome shotgun (WGS) entry which is preliminary data.</text>
</comment>
<dbReference type="Proteomes" id="UP001642409">
    <property type="component" value="Unassembled WGS sequence"/>
</dbReference>
<evidence type="ECO:0000313" key="3">
    <source>
        <dbReference type="Proteomes" id="UP001642409"/>
    </source>
</evidence>
<evidence type="ECO:0000313" key="2">
    <source>
        <dbReference type="EMBL" id="CAL5983126.1"/>
    </source>
</evidence>
<accession>A0AA86RNE5</accession>
<evidence type="ECO:0000313" key="1">
    <source>
        <dbReference type="EMBL" id="CAI9976728.1"/>
    </source>
</evidence>
<keyword evidence="3" id="KW-1185">Reference proteome</keyword>
<name>A0AA86RNE5_9EUKA</name>
<proteinExistence type="predicted"/>